<reference evidence="1" key="1">
    <citation type="submission" date="2015-04" db="EMBL/GenBank/DDBJ databases">
        <authorList>
            <person name="Syromyatnikov M.Y."/>
            <person name="Popov V.N."/>
        </authorList>
    </citation>
    <scope>NUCLEOTIDE SEQUENCE</scope>
    <source>
        <strain evidence="1">MO-1</strain>
    </source>
</reference>
<proteinExistence type="predicted"/>
<evidence type="ECO:0000313" key="1">
    <source>
        <dbReference type="EMBL" id="CRH04298.1"/>
    </source>
</evidence>
<gene>
    <name evidence="1" type="ORF">MAGMO_0082</name>
</gene>
<dbReference type="EMBL" id="LO017727">
    <property type="protein sequence ID" value="CRH04298.1"/>
    <property type="molecule type" value="Genomic_DNA"/>
</dbReference>
<accession>A0A1S7LCS0</accession>
<name>A0A1S7LCS0_MAGMO</name>
<sequence>MAIANSSQSINGLSSITETMINSPFFMYRVHEKGGAVDRSPFQVNISYLCH</sequence>
<protein>
    <submittedName>
        <fullName evidence="1">Uncharacterized protein</fullName>
    </submittedName>
</protein>
<dbReference type="AlphaFoldDB" id="A0A1S7LCS0"/>
<organism evidence="1">
    <name type="scientific">Magnetococcus massalia (strain MO-1)</name>
    <dbReference type="NCBI Taxonomy" id="451514"/>
    <lineage>
        <taxon>Bacteria</taxon>
        <taxon>Pseudomonadati</taxon>
        <taxon>Pseudomonadota</taxon>
        <taxon>Magnetococcia</taxon>
        <taxon>Magnetococcales</taxon>
        <taxon>Magnetococcaceae</taxon>
        <taxon>Magnetococcus</taxon>
    </lineage>
</organism>